<feature type="transmembrane region" description="Helical" evidence="6">
    <location>
        <begin position="409"/>
        <end position="430"/>
    </location>
</feature>
<feature type="transmembrane region" description="Helical" evidence="6">
    <location>
        <begin position="355"/>
        <end position="375"/>
    </location>
</feature>
<feature type="transmembrane region" description="Helical" evidence="6">
    <location>
        <begin position="12"/>
        <end position="32"/>
    </location>
</feature>
<feature type="transmembrane region" description="Helical" evidence="6">
    <location>
        <begin position="86"/>
        <end position="111"/>
    </location>
</feature>
<feature type="transmembrane region" description="Helical" evidence="6">
    <location>
        <begin position="317"/>
        <end position="335"/>
    </location>
</feature>
<dbReference type="GO" id="GO:0005886">
    <property type="term" value="C:plasma membrane"/>
    <property type="evidence" value="ECO:0007669"/>
    <property type="project" value="UniProtKB-SubCell"/>
</dbReference>
<name>A4FX93_METM5</name>
<comment type="subcellular location">
    <subcellularLocation>
        <location evidence="1">Cell membrane</location>
        <topology evidence="1">Multi-pass membrane protein</topology>
    </subcellularLocation>
</comment>
<feature type="transmembrane region" description="Helical" evidence="6">
    <location>
        <begin position="44"/>
        <end position="66"/>
    </location>
</feature>
<organism evidence="7 8">
    <name type="scientific">Methanococcus maripaludis (strain C5 / ATCC BAA-1333)</name>
    <dbReference type="NCBI Taxonomy" id="402880"/>
    <lineage>
        <taxon>Archaea</taxon>
        <taxon>Methanobacteriati</taxon>
        <taxon>Methanobacteriota</taxon>
        <taxon>Methanomada group</taxon>
        <taxon>Methanococci</taxon>
        <taxon>Methanococcales</taxon>
        <taxon>Methanococcaceae</taxon>
        <taxon>Methanococcus</taxon>
    </lineage>
</organism>
<dbReference type="GeneID" id="4927583"/>
<feature type="transmembrane region" description="Helical" evidence="6">
    <location>
        <begin position="235"/>
        <end position="255"/>
    </location>
</feature>
<dbReference type="InterPro" id="IPR002797">
    <property type="entry name" value="Polysacc_synth"/>
</dbReference>
<feature type="transmembrane region" description="Helical" evidence="6">
    <location>
        <begin position="275"/>
        <end position="296"/>
    </location>
</feature>
<keyword evidence="3 6" id="KW-0812">Transmembrane</keyword>
<evidence type="ECO:0000256" key="3">
    <source>
        <dbReference type="ARBA" id="ARBA00022692"/>
    </source>
</evidence>
<dbReference type="CDD" id="cd13128">
    <property type="entry name" value="MATE_Wzx_like"/>
    <property type="match status" value="1"/>
</dbReference>
<evidence type="ECO:0000256" key="6">
    <source>
        <dbReference type="SAM" id="Phobius"/>
    </source>
</evidence>
<dbReference type="OrthoDB" id="19148at2157"/>
<reference evidence="7 8" key="1">
    <citation type="submission" date="2007-03" db="EMBL/GenBank/DDBJ databases">
        <title>Complete sequence of chromosome of Methanococcus maripaludis C5.</title>
        <authorList>
            <consortium name="US DOE Joint Genome Institute"/>
            <person name="Copeland A."/>
            <person name="Lucas S."/>
            <person name="Lapidus A."/>
            <person name="Barry K."/>
            <person name="Glavina del Rio T."/>
            <person name="Dalin E."/>
            <person name="Tice H."/>
            <person name="Pitluck S."/>
            <person name="Chertkov O."/>
            <person name="Brettin T."/>
            <person name="Bruce D."/>
            <person name="Han C."/>
            <person name="Detter J.C."/>
            <person name="Schmutz J."/>
            <person name="Larimer F."/>
            <person name="Land M."/>
            <person name="Hauser L."/>
            <person name="Kyrpides N."/>
            <person name="Mikhailova N."/>
            <person name="Sieprawska-Lupa M."/>
            <person name="Whitman W.B."/>
            <person name="Richardson P."/>
        </authorList>
    </citation>
    <scope>NUCLEOTIDE SEQUENCE [LARGE SCALE GENOMIC DNA]</scope>
    <source>
        <strain evidence="8">C5 / ATCC BAA-1333</strain>
    </source>
</reference>
<dbReference type="Proteomes" id="UP000000253">
    <property type="component" value="Chromosome"/>
</dbReference>
<dbReference type="HOGENOM" id="CLU_022017_5_1_2"/>
<dbReference type="RefSeq" id="WP_011868277.1">
    <property type="nucleotide sequence ID" value="NC_009135.1"/>
</dbReference>
<evidence type="ECO:0000313" key="7">
    <source>
        <dbReference type="EMBL" id="ABO34822.1"/>
    </source>
</evidence>
<accession>A4FX93</accession>
<feature type="transmembrane region" description="Helical" evidence="6">
    <location>
        <begin position="387"/>
        <end position="403"/>
    </location>
</feature>
<evidence type="ECO:0000313" key="8">
    <source>
        <dbReference type="Proteomes" id="UP000000253"/>
    </source>
</evidence>
<gene>
    <name evidence="7" type="ordered locus">MmarC5_0508</name>
</gene>
<keyword evidence="5 6" id="KW-0472">Membrane</keyword>
<dbReference type="eggNOG" id="arCOG02209">
    <property type="taxonomic scope" value="Archaea"/>
</dbReference>
<keyword evidence="4 6" id="KW-1133">Transmembrane helix</keyword>
<feature type="transmembrane region" description="Helical" evidence="6">
    <location>
        <begin position="442"/>
        <end position="460"/>
    </location>
</feature>
<proteinExistence type="predicted"/>
<protein>
    <submittedName>
        <fullName evidence="7">Polysaccharide biosynthesis protein</fullName>
    </submittedName>
</protein>
<feature type="transmembrane region" description="Helical" evidence="6">
    <location>
        <begin position="168"/>
        <end position="185"/>
    </location>
</feature>
<feature type="transmembrane region" description="Helical" evidence="6">
    <location>
        <begin position="126"/>
        <end position="147"/>
    </location>
</feature>
<evidence type="ECO:0000256" key="1">
    <source>
        <dbReference type="ARBA" id="ARBA00004651"/>
    </source>
</evidence>
<sequence length="505" mass="57047">MEYKKKILSGISWNVLSFLISAPLAYFVRVYYSHELPKLDVGLYYAVWDLFCVFAIFKALGLEQAIIKYIPKYIAKNEYNMVKSSIVITGILQFLISGVFSGILILLAPLIAKYYINNQGQFSNDIFTVINVLILMTVGLQLLQGCADFFSNIISGFQKQNYASSTRVVKIASVLIFSFIFINFFNLKNAYAPALAYAITPIIMIIIYSSITFKKIYPNFFKDEFIFSKKIVKDLFSYSIPVMIGSAGSIILGYLDGICLTYFTGLNTVADYRNVALPTVTILSYISVSVASVLFPMSSELWEKGHKEILNSIFEKISYYSFLLILPFSLLMAYLPETIIGILFTPEYLSASEPMKILSIGAIFLTLNTIGFSVLNGIGKPALSTKILYIGAFFNLTFNLLLIPKFGVFGAAITTVIGYLIMWILQIIYLRKFLHYSLNFNKYVLVSIVGIFSLIPLFLMKNIVFSSLIMKLSSFTITYFLMYLTGLFMFKLISINELKNLLNVK</sequence>
<evidence type="ECO:0000256" key="2">
    <source>
        <dbReference type="ARBA" id="ARBA00022475"/>
    </source>
</evidence>
<dbReference type="KEGG" id="mmq:MmarC5_0508"/>
<evidence type="ECO:0000256" key="4">
    <source>
        <dbReference type="ARBA" id="ARBA00022989"/>
    </source>
</evidence>
<dbReference type="STRING" id="402880.MmarC5_0508"/>
<dbReference type="AlphaFoldDB" id="A4FX93"/>
<dbReference type="PANTHER" id="PTHR30250">
    <property type="entry name" value="PST FAMILY PREDICTED COLANIC ACID TRANSPORTER"/>
    <property type="match status" value="1"/>
</dbReference>
<dbReference type="InterPro" id="IPR050833">
    <property type="entry name" value="Poly_Biosynth_Transport"/>
</dbReference>
<dbReference type="Pfam" id="PF01943">
    <property type="entry name" value="Polysacc_synt"/>
    <property type="match status" value="1"/>
</dbReference>
<feature type="transmembrane region" description="Helical" evidence="6">
    <location>
        <begin position="191"/>
        <end position="214"/>
    </location>
</feature>
<evidence type="ECO:0000256" key="5">
    <source>
        <dbReference type="ARBA" id="ARBA00023136"/>
    </source>
</evidence>
<dbReference type="PANTHER" id="PTHR30250:SF27">
    <property type="entry name" value="POLYSACCHARIDE BIOSYNTHESIS PROTEIN"/>
    <property type="match status" value="1"/>
</dbReference>
<dbReference type="EMBL" id="CP000609">
    <property type="protein sequence ID" value="ABO34822.1"/>
    <property type="molecule type" value="Genomic_DNA"/>
</dbReference>
<keyword evidence="2" id="KW-1003">Cell membrane</keyword>
<feature type="transmembrane region" description="Helical" evidence="6">
    <location>
        <begin position="472"/>
        <end position="493"/>
    </location>
</feature>